<dbReference type="EMBL" id="CP036273">
    <property type="protein sequence ID" value="QDU22215.1"/>
    <property type="molecule type" value="Genomic_DNA"/>
</dbReference>
<name>A0A517XXL2_9BACT</name>
<evidence type="ECO:0008006" key="4">
    <source>
        <dbReference type="Google" id="ProtNLM"/>
    </source>
</evidence>
<keyword evidence="3" id="KW-1185">Reference proteome</keyword>
<organism evidence="2 3">
    <name type="scientific">Urbifossiella limnaea</name>
    <dbReference type="NCBI Taxonomy" id="2528023"/>
    <lineage>
        <taxon>Bacteria</taxon>
        <taxon>Pseudomonadati</taxon>
        <taxon>Planctomycetota</taxon>
        <taxon>Planctomycetia</taxon>
        <taxon>Gemmatales</taxon>
        <taxon>Gemmataceae</taxon>
        <taxon>Urbifossiella</taxon>
    </lineage>
</organism>
<dbReference type="KEGG" id="uli:ETAA1_41920"/>
<feature type="signal peptide" evidence="1">
    <location>
        <begin position="1"/>
        <end position="22"/>
    </location>
</feature>
<keyword evidence="1" id="KW-0732">Signal</keyword>
<evidence type="ECO:0000313" key="3">
    <source>
        <dbReference type="Proteomes" id="UP000319576"/>
    </source>
</evidence>
<protein>
    <recommendedName>
        <fullName evidence="4">LTXXQ motif protein</fullName>
    </recommendedName>
</protein>
<proteinExistence type="predicted"/>
<dbReference type="AlphaFoldDB" id="A0A517XXL2"/>
<dbReference type="RefSeq" id="WP_202920292.1">
    <property type="nucleotide sequence ID" value="NZ_CP036273.1"/>
</dbReference>
<sequence precursor="true">MRTMRWPLVAFLTGAMVVMVSAQQPGGRQGGGKGGLTAQVLTNAALQEELKVTEDQKAKLKAHSEKSLASMKDRFKDAGGDKEKFGTIFAEIQAETAKVVNETLTAAQKTRLKQVERQVAGVRAFSNDELTADLKLEDAQKTKIKGILEEYAKDSKELGFGGFGKGGFDKEKAAEAAKKREKLEKGALADITDVLNDSQRKAWMDLSGTPVADIAKLRAGQFGGFGGAGGAFGKGKQQKKID</sequence>
<reference evidence="2 3" key="1">
    <citation type="submission" date="2019-02" db="EMBL/GenBank/DDBJ databases">
        <title>Deep-cultivation of Planctomycetes and their phenomic and genomic characterization uncovers novel biology.</title>
        <authorList>
            <person name="Wiegand S."/>
            <person name="Jogler M."/>
            <person name="Boedeker C."/>
            <person name="Pinto D."/>
            <person name="Vollmers J."/>
            <person name="Rivas-Marin E."/>
            <person name="Kohn T."/>
            <person name="Peeters S.H."/>
            <person name="Heuer A."/>
            <person name="Rast P."/>
            <person name="Oberbeckmann S."/>
            <person name="Bunk B."/>
            <person name="Jeske O."/>
            <person name="Meyerdierks A."/>
            <person name="Storesund J.E."/>
            <person name="Kallscheuer N."/>
            <person name="Luecker S."/>
            <person name="Lage O.M."/>
            <person name="Pohl T."/>
            <person name="Merkel B.J."/>
            <person name="Hornburger P."/>
            <person name="Mueller R.-W."/>
            <person name="Bruemmer F."/>
            <person name="Labrenz M."/>
            <person name="Spormann A.M."/>
            <person name="Op den Camp H."/>
            <person name="Overmann J."/>
            <person name="Amann R."/>
            <person name="Jetten M.S.M."/>
            <person name="Mascher T."/>
            <person name="Medema M.H."/>
            <person name="Devos D.P."/>
            <person name="Kaster A.-K."/>
            <person name="Ovreas L."/>
            <person name="Rohde M."/>
            <person name="Galperin M.Y."/>
            <person name="Jogler C."/>
        </authorList>
    </citation>
    <scope>NUCLEOTIDE SEQUENCE [LARGE SCALE GENOMIC DNA]</scope>
    <source>
        <strain evidence="2 3">ETA_A1</strain>
    </source>
</reference>
<dbReference type="Proteomes" id="UP000319576">
    <property type="component" value="Chromosome"/>
</dbReference>
<evidence type="ECO:0000313" key="2">
    <source>
        <dbReference type="EMBL" id="QDU22215.1"/>
    </source>
</evidence>
<feature type="chain" id="PRO_5022053293" description="LTXXQ motif protein" evidence="1">
    <location>
        <begin position="23"/>
        <end position="242"/>
    </location>
</feature>
<gene>
    <name evidence="2" type="ORF">ETAA1_41920</name>
</gene>
<evidence type="ECO:0000256" key="1">
    <source>
        <dbReference type="SAM" id="SignalP"/>
    </source>
</evidence>
<accession>A0A517XXL2</accession>